<evidence type="ECO:0000259" key="13">
    <source>
        <dbReference type="PROSITE" id="PS50109"/>
    </source>
</evidence>
<evidence type="ECO:0000256" key="6">
    <source>
        <dbReference type="ARBA" id="ARBA00022679"/>
    </source>
</evidence>
<name>A0ABQ2BUC9_9BACL</name>
<dbReference type="Pfam" id="PF06580">
    <property type="entry name" value="His_kinase"/>
    <property type="match status" value="1"/>
</dbReference>
<evidence type="ECO:0000256" key="1">
    <source>
        <dbReference type="ARBA" id="ARBA00000085"/>
    </source>
</evidence>
<dbReference type="InterPro" id="IPR003594">
    <property type="entry name" value="HATPase_dom"/>
</dbReference>
<dbReference type="InterPro" id="IPR036890">
    <property type="entry name" value="HATPase_C_sf"/>
</dbReference>
<dbReference type="CDD" id="cd06225">
    <property type="entry name" value="HAMP"/>
    <property type="match status" value="1"/>
</dbReference>
<dbReference type="InterPro" id="IPR010559">
    <property type="entry name" value="Sig_transdc_His_kin_internal"/>
</dbReference>
<evidence type="ECO:0000313" key="16">
    <source>
        <dbReference type="Proteomes" id="UP000615455"/>
    </source>
</evidence>
<dbReference type="SMART" id="SM00387">
    <property type="entry name" value="HATPase_c"/>
    <property type="match status" value="1"/>
</dbReference>
<keyword evidence="16" id="KW-1185">Reference proteome</keyword>
<proteinExistence type="predicted"/>
<sequence length="594" mass="67533">MFLWFKRLRIKTQLAALSILVLVIICLLTVYSYTKFAHVLEEKNLQANQNLVGQIQKSQEEMYKLFEKMIFNLSYSSSVQSFLLLDDPVKRMESAQNVNNLMKSVINLNEGIEDMVVAGVNGEQLAFSGNLSTIQHARSTVDSLILYSKPNASELMACPDGNVSCMLLTAPVFSLNSSTPFHNHIGFVGLLVQVKTLSGIEEKLYHQKDVILLITDRNGRLIASNNPQFEDTQPILEIVKLHEEQSSDTLILKGHHYLIHREDIPFIAGQLIHITSLDVLHQELRDIGNYEIIILSISVLILSVMLGYIRNNIVRPLRNLMQFMQEIKRDTDAMKRRIDLEGYAEISVVANHFNGMLSKIQMLTDEIVRMNSRMYEIELERQNAQFNFLKSQINPHFLYNTMETIKGLAVMRGVFEIRDIVKSMGQMLRYAVKGDDVIPLFKEIDIVQSYLHIQQFRFQDKIVSELHLDKNTMNYPIPKMLLQPIVENAIYHGLEPKIGKGLLKICSRIIDSVLFLTVEDDGVGMTTDKLAELMKILTAKEPVQSEGERGVGLINVHRRIQLIYGAPYGLVVQSQERVGTTMTITLPIGDSDNV</sequence>
<evidence type="ECO:0000256" key="4">
    <source>
        <dbReference type="ARBA" id="ARBA00022475"/>
    </source>
</evidence>
<dbReference type="EMBL" id="BMHE01000006">
    <property type="protein sequence ID" value="GGI46557.1"/>
    <property type="molecule type" value="Genomic_DNA"/>
</dbReference>
<evidence type="ECO:0000256" key="12">
    <source>
        <dbReference type="SAM" id="Phobius"/>
    </source>
</evidence>
<dbReference type="EC" id="2.7.13.3" evidence="3"/>
<comment type="caution">
    <text evidence="15">The sequence shown here is derived from an EMBL/GenBank/DDBJ whole genome shotgun (WGS) entry which is preliminary data.</text>
</comment>
<keyword evidence="7" id="KW-0547">Nucleotide-binding</keyword>
<comment type="subcellular location">
    <subcellularLocation>
        <location evidence="2">Cell membrane</location>
        <topology evidence="2">Multi-pass membrane protein</topology>
    </subcellularLocation>
</comment>
<keyword evidence="11 12" id="KW-0472">Membrane</keyword>
<keyword evidence="12" id="KW-1133">Transmembrane helix</keyword>
<feature type="domain" description="HAMP" evidence="14">
    <location>
        <begin position="311"/>
        <end position="365"/>
    </location>
</feature>
<feature type="transmembrane region" description="Helical" evidence="12">
    <location>
        <begin position="290"/>
        <end position="309"/>
    </location>
</feature>
<keyword evidence="10" id="KW-0902">Two-component regulatory system</keyword>
<dbReference type="Pfam" id="PF02518">
    <property type="entry name" value="HATPase_c"/>
    <property type="match status" value="1"/>
</dbReference>
<protein>
    <recommendedName>
        <fullName evidence="3">histidine kinase</fullName>
        <ecNumber evidence="3">2.7.13.3</ecNumber>
    </recommendedName>
</protein>
<keyword evidence="8 15" id="KW-0418">Kinase</keyword>
<evidence type="ECO:0000256" key="10">
    <source>
        <dbReference type="ARBA" id="ARBA00023012"/>
    </source>
</evidence>
<gene>
    <name evidence="15" type="ORF">GCM10008018_17690</name>
</gene>
<dbReference type="Gene3D" id="6.10.340.10">
    <property type="match status" value="1"/>
</dbReference>
<evidence type="ECO:0000256" key="11">
    <source>
        <dbReference type="ARBA" id="ARBA00023136"/>
    </source>
</evidence>
<keyword evidence="5" id="KW-0597">Phosphoprotein</keyword>
<evidence type="ECO:0000256" key="7">
    <source>
        <dbReference type="ARBA" id="ARBA00022741"/>
    </source>
</evidence>
<dbReference type="RefSeq" id="WP_189010402.1">
    <property type="nucleotide sequence ID" value="NZ_BMHE01000006.1"/>
</dbReference>
<comment type="catalytic activity">
    <reaction evidence="1">
        <text>ATP + protein L-histidine = ADP + protein N-phospho-L-histidine.</text>
        <dbReference type="EC" id="2.7.13.3"/>
    </reaction>
</comment>
<keyword evidence="9" id="KW-0067">ATP-binding</keyword>
<evidence type="ECO:0000256" key="8">
    <source>
        <dbReference type="ARBA" id="ARBA00022777"/>
    </source>
</evidence>
<organism evidence="15 16">
    <name type="scientific">Paenibacillus marchantiophytorum</name>
    <dbReference type="NCBI Taxonomy" id="1619310"/>
    <lineage>
        <taxon>Bacteria</taxon>
        <taxon>Bacillati</taxon>
        <taxon>Bacillota</taxon>
        <taxon>Bacilli</taxon>
        <taxon>Bacillales</taxon>
        <taxon>Paenibacillaceae</taxon>
        <taxon>Paenibacillus</taxon>
    </lineage>
</organism>
<keyword evidence="6" id="KW-0808">Transferase</keyword>
<reference evidence="16" key="1">
    <citation type="journal article" date="2019" name="Int. J. Syst. Evol. Microbiol.">
        <title>The Global Catalogue of Microorganisms (GCM) 10K type strain sequencing project: providing services to taxonomists for standard genome sequencing and annotation.</title>
        <authorList>
            <consortium name="The Broad Institute Genomics Platform"/>
            <consortium name="The Broad Institute Genome Sequencing Center for Infectious Disease"/>
            <person name="Wu L."/>
            <person name="Ma J."/>
        </authorList>
    </citation>
    <scope>NUCLEOTIDE SEQUENCE [LARGE SCALE GENOMIC DNA]</scope>
    <source>
        <strain evidence="16">CGMCC 1.15043</strain>
    </source>
</reference>
<evidence type="ECO:0000313" key="15">
    <source>
        <dbReference type="EMBL" id="GGI46557.1"/>
    </source>
</evidence>
<accession>A0ABQ2BUC9</accession>
<dbReference type="InterPro" id="IPR004358">
    <property type="entry name" value="Sig_transdc_His_kin-like_C"/>
</dbReference>
<keyword evidence="4" id="KW-1003">Cell membrane</keyword>
<evidence type="ECO:0000256" key="2">
    <source>
        <dbReference type="ARBA" id="ARBA00004651"/>
    </source>
</evidence>
<dbReference type="Proteomes" id="UP000615455">
    <property type="component" value="Unassembled WGS sequence"/>
</dbReference>
<keyword evidence="12" id="KW-0812">Transmembrane</keyword>
<dbReference type="PANTHER" id="PTHR34220:SF7">
    <property type="entry name" value="SENSOR HISTIDINE KINASE YPDA"/>
    <property type="match status" value="1"/>
</dbReference>
<dbReference type="PANTHER" id="PTHR34220">
    <property type="entry name" value="SENSOR HISTIDINE KINASE YPDA"/>
    <property type="match status" value="1"/>
</dbReference>
<evidence type="ECO:0000256" key="9">
    <source>
        <dbReference type="ARBA" id="ARBA00022840"/>
    </source>
</evidence>
<dbReference type="PROSITE" id="PS50109">
    <property type="entry name" value="HIS_KIN"/>
    <property type="match status" value="1"/>
</dbReference>
<evidence type="ECO:0000256" key="3">
    <source>
        <dbReference type="ARBA" id="ARBA00012438"/>
    </source>
</evidence>
<dbReference type="SUPFAM" id="SSF55874">
    <property type="entry name" value="ATPase domain of HSP90 chaperone/DNA topoisomerase II/histidine kinase"/>
    <property type="match status" value="1"/>
</dbReference>
<dbReference type="GO" id="GO:0016301">
    <property type="term" value="F:kinase activity"/>
    <property type="evidence" value="ECO:0007669"/>
    <property type="project" value="UniProtKB-KW"/>
</dbReference>
<dbReference type="InterPro" id="IPR050640">
    <property type="entry name" value="Bact_2-comp_sensor_kinase"/>
</dbReference>
<evidence type="ECO:0000256" key="5">
    <source>
        <dbReference type="ARBA" id="ARBA00022553"/>
    </source>
</evidence>
<feature type="domain" description="Histidine kinase" evidence="13">
    <location>
        <begin position="481"/>
        <end position="590"/>
    </location>
</feature>
<dbReference type="PRINTS" id="PR00344">
    <property type="entry name" value="BCTRLSENSOR"/>
</dbReference>
<dbReference type="PROSITE" id="PS50885">
    <property type="entry name" value="HAMP"/>
    <property type="match status" value="1"/>
</dbReference>
<dbReference type="Gene3D" id="3.30.565.10">
    <property type="entry name" value="Histidine kinase-like ATPase, C-terminal domain"/>
    <property type="match status" value="1"/>
</dbReference>
<dbReference type="InterPro" id="IPR003660">
    <property type="entry name" value="HAMP_dom"/>
</dbReference>
<evidence type="ECO:0000259" key="14">
    <source>
        <dbReference type="PROSITE" id="PS50885"/>
    </source>
</evidence>
<dbReference type="InterPro" id="IPR005467">
    <property type="entry name" value="His_kinase_dom"/>
</dbReference>